<dbReference type="CDD" id="cd01025">
    <property type="entry name" value="TOPRIM_recR"/>
    <property type="match status" value="1"/>
</dbReference>
<dbReference type="Gene3D" id="6.10.250.240">
    <property type="match status" value="1"/>
</dbReference>
<dbReference type="InterPro" id="IPR015967">
    <property type="entry name" value="Rcmb_RecR_Znf"/>
</dbReference>
<evidence type="ECO:0000256" key="5">
    <source>
        <dbReference type="ARBA" id="ARBA00023172"/>
    </source>
</evidence>
<dbReference type="Gene3D" id="1.10.8.420">
    <property type="entry name" value="RecR Domain 1"/>
    <property type="match status" value="1"/>
</dbReference>
<evidence type="ECO:0000256" key="4">
    <source>
        <dbReference type="ARBA" id="ARBA00022833"/>
    </source>
</evidence>
<dbReference type="PANTHER" id="PTHR30446:SF0">
    <property type="entry name" value="RECOMBINATION PROTEIN RECR"/>
    <property type="match status" value="1"/>
</dbReference>
<keyword evidence="5 7" id="KW-0233">DNA recombination</keyword>
<evidence type="ECO:0000256" key="3">
    <source>
        <dbReference type="ARBA" id="ARBA00022771"/>
    </source>
</evidence>
<comment type="function">
    <text evidence="7">May play a role in DNA repair. It seems to be involved in an RecBC-independent recombinational process of DNA repair. It may act with RecF and RecO.</text>
</comment>
<evidence type="ECO:0000256" key="7">
    <source>
        <dbReference type="HAMAP-Rule" id="MF_00017"/>
    </source>
</evidence>
<feature type="domain" description="Toprim" evidence="8">
    <location>
        <begin position="83"/>
        <end position="180"/>
    </location>
</feature>
<evidence type="ECO:0000313" key="10">
    <source>
        <dbReference type="Proteomes" id="UP000070449"/>
    </source>
</evidence>
<dbReference type="PANTHER" id="PTHR30446">
    <property type="entry name" value="RECOMBINATION PROTEIN RECR"/>
    <property type="match status" value="1"/>
</dbReference>
<dbReference type="PROSITE" id="PS01300">
    <property type="entry name" value="RECR"/>
    <property type="match status" value="1"/>
</dbReference>
<dbReference type="Proteomes" id="UP000070449">
    <property type="component" value="Unassembled WGS sequence"/>
</dbReference>
<dbReference type="GO" id="GO:0006281">
    <property type="term" value="P:DNA repair"/>
    <property type="evidence" value="ECO:0007669"/>
    <property type="project" value="UniProtKB-UniRule"/>
</dbReference>
<dbReference type="GO" id="GO:0006310">
    <property type="term" value="P:DNA recombination"/>
    <property type="evidence" value="ECO:0007669"/>
    <property type="project" value="UniProtKB-UniRule"/>
</dbReference>
<dbReference type="HAMAP" id="MF_00017">
    <property type="entry name" value="RecR"/>
    <property type="match status" value="1"/>
</dbReference>
<evidence type="ECO:0000256" key="6">
    <source>
        <dbReference type="ARBA" id="ARBA00023204"/>
    </source>
</evidence>
<gene>
    <name evidence="7 9" type="primary">recR</name>
    <name evidence="9" type="ORF">UZ20_WS6002000435</name>
</gene>
<keyword evidence="3 7" id="KW-0863">Zinc-finger</keyword>
<dbReference type="InterPro" id="IPR000093">
    <property type="entry name" value="DNA_Rcmb_RecR"/>
</dbReference>
<evidence type="ECO:0000256" key="2">
    <source>
        <dbReference type="ARBA" id="ARBA00022763"/>
    </source>
</evidence>
<dbReference type="PROSITE" id="PS50880">
    <property type="entry name" value="TOPRIM"/>
    <property type="match status" value="1"/>
</dbReference>
<dbReference type="GO" id="GO:0008270">
    <property type="term" value="F:zinc ion binding"/>
    <property type="evidence" value="ECO:0007669"/>
    <property type="project" value="UniProtKB-KW"/>
</dbReference>
<dbReference type="Pfam" id="PF13662">
    <property type="entry name" value="Toprim_4"/>
    <property type="match status" value="1"/>
</dbReference>
<dbReference type="PATRIC" id="fig|1617427.3.peg.456"/>
<proteinExistence type="inferred from homology"/>
<dbReference type="InterPro" id="IPR023627">
    <property type="entry name" value="Rcmb_RecR"/>
</dbReference>
<reference evidence="9 10" key="1">
    <citation type="submission" date="2015-02" db="EMBL/GenBank/DDBJ databases">
        <title>Improved understanding of the partial-nitritation anammox process through 23 genomes representing the majority of the microbial community.</title>
        <authorList>
            <person name="Speth D.R."/>
            <person name="In T Zandt M."/>
            <person name="Guerrero Cruz S."/>
            <person name="Jetten M.S."/>
            <person name="Dutilh B.E."/>
        </authorList>
    </citation>
    <scope>NUCLEOTIDE SEQUENCE [LARGE SCALE GENOMIC DNA]</scope>
    <source>
        <strain evidence="9">OLB21</strain>
    </source>
</reference>
<evidence type="ECO:0000313" key="9">
    <source>
        <dbReference type="EMBL" id="KXK09631.1"/>
    </source>
</evidence>
<dbReference type="GO" id="GO:0003677">
    <property type="term" value="F:DNA binding"/>
    <property type="evidence" value="ECO:0007669"/>
    <property type="project" value="UniProtKB-UniRule"/>
</dbReference>
<keyword evidence="2 7" id="KW-0227">DNA damage</keyword>
<organism evidence="9 10">
    <name type="scientific">candidate division WS6 bacterium OLB21</name>
    <dbReference type="NCBI Taxonomy" id="1617427"/>
    <lineage>
        <taxon>Bacteria</taxon>
        <taxon>Candidatus Dojkabacteria</taxon>
    </lineage>
</organism>
<protein>
    <recommendedName>
        <fullName evidence="7">Recombination protein RecR</fullName>
    </recommendedName>
</protein>
<dbReference type="NCBIfam" id="TIGR00615">
    <property type="entry name" value="recR"/>
    <property type="match status" value="1"/>
</dbReference>
<sequence length="203" mass="22421">MKSLPRSIERLADYFSSLPGIGPKTAYRLVFHLVHSPREHISSFAEAINALTKDIAFCGVCRNIMSSDNTTCSICSDEKRDKSTILVVEDILDLFAFENIGTYDGTYHVLGGSISPVQGIGPDQLSIDLLTKRLKTHTEEIELIIATNPNLEGEATGMYLKKEYSHMSNIKISRLARGLPSGADLEYADFSTLDKALLGRSEY</sequence>
<keyword evidence="4 7" id="KW-0862">Zinc</keyword>
<keyword evidence="6 7" id="KW-0234">DNA repair</keyword>
<dbReference type="InterPro" id="IPR006171">
    <property type="entry name" value="TOPRIM_dom"/>
</dbReference>
<dbReference type="SUPFAM" id="SSF111304">
    <property type="entry name" value="Recombination protein RecR"/>
    <property type="match status" value="1"/>
</dbReference>
<dbReference type="SMART" id="SM00493">
    <property type="entry name" value="TOPRIM"/>
    <property type="match status" value="1"/>
</dbReference>
<comment type="caution">
    <text evidence="9">The sequence shown here is derived from an EMBL/GenBank/DDBJ whole genome shotgun (WGS) entry which is preliminary data.</text>
</comment>
<dbReference type="STRING" id="1617427.UZ20_WS6002000435"/>
<dbReference type="Pfam" id="PF21176">
    <property type="entry name" value="RecR_HhH"/>
    <property type="match status" value="1"/>
</dbReference>
<evidence type="ECO:0000256" key="1">
    <source>
        <dbReference type="ARBA" id="ARBA00022723"/>
    </source>
</evidence>
<keyword evidence="1 7" id="KW-0479">Metal-binding</keyword>
<accession>A0A136KJL8</accession>
<dbReference type="Pfam" id="PF21175">
    <property type="entry name" value="RecR_C"/>
    <property type="match status" value="1"/>
</dbReference>
<comment type="caution">
    <text evidence="7">Lacks conserved residue(s) required for the propagation of feature annotation.</text>
</comment>
<dbReference type="InterPro" id="IPR034137">
    <property type="entry name" value="TOPRIM_RecR"/>
</dbReference>
<dbReference type="EMBL" id="JYPD01000014">
    <property type="protein sequence ID" value="KXK09631.1"/>
    <property type="molecule type" value="Genomic_DNA"/>
</dbReference>
<dbReference type="AlphaFoldDB" id="A0A136KJL8"/>
<name>A0A136KJL8_9BACT</name>
<comment type="similarity">
    <text evidence="7">Belongs to the RecR family.</text>
</comment>
<evidence type="ECO:0000259" key="8">
    <source>
        <dbReference type="PROSITE" id="PS50880"/>
    </source>
</evidence>
<dbReference type="Gene3D" id="3.40.1360.10">
    <property type="match status" value="1"/>
</dbReference>